<accession>A0ACB7RRN9</accession>
<dbReference type="EMBL" id="CM023488">
    <property type="protein sequence ID" value="KAH6924109.1"/>
    <property type="molecule type" value="Genomic_DNA"/>
</dbReference>
<evidence type="ECO:0000313" key="2">
    <source>
        <dbReference type="Proteomes" id="UP000821845"/>
    </source>
</evidence>
<gene>
    <name evidence="1" type="ORF">HPB50_012012</name>
</gene>
<keyword evidence="2" id="KW-1185">Reference proteome</keyword>
<evidence type="ECO:0000313" key="1">
    <source>
        <dbReference type="EMBL" id="KAH6924109.1"/>
    </source>
</evidence>
<dbReference type="Proteomes" id="UP000821845">
    <property type="component" value="Chromosome 8"/>
</dbReference>
<name>A0ACB7RRN9_HYAAI</name>
<reference evidence="1" key="1">
    <citation type="submission" date="2020-05" db="EMBL/GenBank/DDBJ databases">
        <title>Large-scale comparative analyses of tick genomes elucidate their genetic diversity and vector capacities.</title>
        <authorList>
            <person name="Jia N."/>
            <person name="Wang J."/>
            <person name="Shi W."/>
            <person name="Du L."/>
            <person name="Sun Y."/>
            <person name="Zhan W."/>
            <person name="Jiang J."/>
            <person name="Wang Q."/>
            <person name="Zhang B."/>
            <person name="Ji P."/>
            <person name="Sakyi L.B."/>
            <person name="Cui X."/>
            <person name="Yuan T."/>
            <person name="Jiang B."/>
            <person name="Yang W."/>
            <person name="Lam T.T.-Y."/>
            <person name="Chang Q."/>
            <person name="Ding S."/>
            <person name="Wang X."/>
            <person name="Zhu J."/>
            <person name="Ruan X."/>
            <person name="Zhao L."/>
            <person name="Wei J."/>
            <person name="Que T."/>
            <person name="Du C."/>
            <person name="Cheng J."/>
            <person name="Dai P."/>
            <person name="Han X."/>
            <person name="Huang E."/>
            <person name="Gao Y."/>
            <person name="Liu J."/>
            <person name="Shao H."/>
            <person name="Ye R."/>
            <person name="Li L."/>
            <person name="Wei W."/>
            <person name="Wang X."/>
            <person name="Wang C."/>
            <person name="Yang T."/>
            <person name="Huo Q."/>
            <person name="Li W."/>
            <person name="Guo W."/>
            <person name="Chen H."/>
            <person name="Zhou L."/>
            <person name="Ni X."/>
            <person name="Tian J."/>
            <person name="Zhou Y."/>
            <person name="Sheng Y."/>
            <person name="Liu T."/>
            <person name="Pan Y."/>
            <person name="Xia L."/>
            <person name="Li J."/>
            <person name="Zhao F."/>
            <person name="Cao W."/>
        </authorList>
    </citation>
    <scope>NUCLEOTIDE SEQUENCE</scope>
    <source>
        <strain evidence="1">Hyas-2018</strain>
    </source>
</reference>
<sequence length="289" mass="33991">MGRRGRPRIVRTPSEEREYQLRRKEARRARIRNLTEEQRAIVRSKEAAAKRRRREANAALRQRENEAQRRRRQNPKVCQREAGMMGRRGRPRIVRTPSQEREYQLRRKEARRARMRNLTEEQRAILKQRAIEAERRRRQNPKVLQRDAAKHRARREDEAADCSLQTDGTGKVIAVQTEEWPWPEIARSLALHTCLLLLIMTSKADLCAPLPQSVVFTGIEQQHYPKLSVCTDGTGIDDRYSIYKCVSIRNQWDDTIQFTSITSYHCCCLTMVPGTKERLNIVAFRDIVY</sequence>
<protein>
    <submittedName>
        <fullName evidence="1">Uncharacterized protein</fullName>
    </submittedName>
</protein>
<proteinExistence type="predicted"/>
<comment type="caution">
    <text evidence="1">The sequence shown here is derived from an EMBL/GenBank/DDBJ whole genome shotgun (WGS) entry which is preliminary data.</text>
</comment>
<organism evidence="1 2">
    <name type="scientific">Hyalomma asiaticum</name>
    <name type="common">Tick</name>
    <dbReference type="NCBI Taxonomy" id="266040"/>
    <lineage>
        <taxon>Eukaryota</taxon>
        <taxon>Metazoa</taxon>
        <taxon>Ecdysozoa</taxon>
        <taxon>Arthropoda</taxon>
        <taxon>Chelicerata</taxon>
        <taxon>Arachnida</taxon>
        <taxon>Acari</taxon>
        <taxon>Parasitiformes</taxon>
        <taxon>Ixodida</taxon>
        <taxon>Ixodoidea</taxon>
        <taxon>Ixodidae</taxon>
        <taxon>Hyalomminae</taxon>
        <taxon>Hyalomma</taxon>
    </lineage>
</organism>